<accession>A0A9P7XI45</accession>
<evidence type="ECO:0000313" key="2">
    <source>
        <dbReference type="EMBL" id="KAG9061307.1"/>
    </source>
</evidence>
<organism evidence="2 3">
    <name type="scientific">Linnemannia hyalina</name>
    <dbReference type="NCBI Taxonomy" id="64524"/>
    <lineage>
        <taxon>Eukaryota</taxon>
        <taxon>Fungi</taxon>
        <taxon>Fungi incertae sedis</taxon>
        <taxon>Mucoromycota</taxon>
        <taxon>Mortierellomycotina</taxon>
        <taxon>Mortierellomycetes</taxon>
        <taxon>Mortierellales</taxon>
        <taxon>Mortierellaceae</taxon>
        <taxon>Linnemannia</taxon>
    </lineage>
</organism>
<evidence type="ECO:0000313" key="3">
    <source>
        <dbReference type="Proteomes" id="UP000707451"/>
    </source>
</evidence>
<feature type="compositionally biased region" description="Basic residues" evidence="1">
    <location>
        <begin position="254"/>
        <end position="264"/>
    </location>
</feature>
<dbReference type="Proteomes" id="UP000707451">
    <property type="component" value="Unassembled WGS sequence"/>
</dbReference>
<keyword evidence="3" id="KW-1185">Reference proteome</keyword>
<reference evidence="2" key="1">
    <citation type="submission" date="2021-06" db="EMBL/GenBank/DDBJ databases">
        <title>Genome Sequence of Mortierella hyaline Strain SCG-10, a Cold-Adapted, Nitrate-Reducing Fungus Isolated from Soil in Minnesota, USA.</title>
        <authorList>
            <person name="Aldossari N."/>
        </authorList>
    </citation>
    <scope>NUCLEOTIDE SEQUENCE</scope>
    <source>
        <strain evidence="2">SCG-10</strain>
    </source>
</reference>
<feature type="compositionally biased region" description="Polar residues" evidence="1">
    <location>
        <begin position="284"/>
        <end position="296"/>
    </location>
</feature>
<name>A0A9P7XI45_9FUNG</name>
<dbReference type="EMBL" id="JAHRHY010000024">
    <property type="protein sequence ID" value="KAG9061307.1"/>
    <property type="molecule type" value="Genomic_DNA"/>
</dbReference>
<protein>
    <submittedName>
        <fullName evidence="2">Uncharacterized protein</fullName>
    </submittedName>
</protein>
<dbReference type="AlphaFoldDB" id="A0A9P7XI45"/>
<sequence length="317" mass="34404">MEQTYVFTTKTSKFVKRDLLSIKKDDMLCLTGDVICHCYNIGGNLVYAPSITPEAIKKHKGHGPIVDFADVVKKKTWGKQAQEESALEKEIAAKMQVAVNKNQAMTKRAASSELAHEALKKIASQGKTAIAQDVEDVVEVPMDPVKDTLEDELNLQKGIRQSIMAMNLIGGTPNAGESSSTIDVSTKSRRSSMATLLTRSMKSPSLSSGSDQEPASRRPSMASLFGGDGGQSAQQPSPAQATEEQEQEQDETLRRRRPVQRSHLRFQPPLTTANPPGKKKAVPEQSQQGTHQSENLVPTIDPTGAPSSVKKGKSKRA</sequence>
<evidence type="ECO:0000256" key="1">
    <source>
        <dbReference type="SAM" id="MobiDB-lite"/>
    </source>
</evidence>
<feature type="compositionally biased region" description="Polar residues" evidence="1">
    <location>
        <begin position="175"/>
        <end position="213"/>
    </location>
</feature>
<comment type="caution">
    <text evidence="2">The sequence shown here is derived from an EMBL/GenBank/DDBJ whole genome shotgun (WGS) entry which is preliminary data.</text>
</comment>
<gene>
    <name evidence="2" type="ORF">KI688_007285</name>
</gene>
<dbReference type="OrthoDB" id="10449080at2759"/>
<feature type="region of interest" description="Disordered" evidence="1">
    <location>
        <begin position="170"/>
        <end position="317"/>
    </location>
</feature>
<proteinExistence type="predicted"/>
<feature type="compositionally biased region" description="Low complexity" evidence="1">
    <location>
        <begin position="231"/>
        <end position="242"/>
    </location>
</feature>